<evidence type="ECO:0000313" key="3">
    <source>
        <dbReference type="Proteomes" id="UP000805418"/>
    </source>
</evidence>
<evidence type="ECO:0000256" key="1">
    <source>
        <dbReference type="SAM" id="MobiDB-lite"/>
    </source>
</evidence>
<sequence length="272" mass="31416">MSEMDMKQRKKMFKKVRGKEVFMTMAYSRGDALLPPRLQHSMHYGHDPPMHYPQTAGSIMSNEHFHPQHSSQRQGRGYGMPRDSSRFINRHNMEGPKVGFYPGPGKRCCQSYDNFSYRSRSFRRSHRQMHCMNKECQYSFSPESGPMPRGLEETITFYEVEEGDETAYPTLSNHRGRPTVVPAASRYCVSRRGHSSGKQTLNSEEGSGQSDHVSSGQKTMFYVCSGHGYLIQLPPEGNLNCVIEQSDGWEMTFVFFWFSLSFIIFKRCYLCF</sequence>
<organism evidence="2 3">
    <name type="scientific">Canis lupus familiaris</name>
    <name type="common">Dog</name>
    <name type="synonym">Canis familiaris</name>
    <dbReference type="NCBI Taxonomy" id="9615"/>
    <lineage>
        <taxon>Eukaryota</taxon>
        <taxon>Metazoa</taxon>
        <taxon>Chordata</taxon>
        <taxon>Craniata</taxon>
        <taxon>Vertebrata</taxon>
        <taxon>Euteleostomi</taxon>
        <taxon>Mammalia</taxon>
        <taxon>Eutheria</taxon>
        <taxon>Laurasiatheria</taxon>
        <taxon>Carnivora</taxon>
        <taxon>Caniformia</taxon>
        <taxon>Canidae</taxon>
        <taxon>Canis</taxon>
    </lineage>
</organism>
<proteinExistence type="predicted"/>
<feature type="compositionally biased region" description="Polar residues" evidence="1">
    <location>
        <begin position="196"/>
        <end position="214"/>
    </location>
</feature>
<reference evidence="2" key="2">
    <citation type="submission" date="2025-08" db="UniProtKB">
        <authorList>
            <consortium name="Ensembl"/>
        </authorList>
    </citation>
    <scope>IDENTIFICATION</scope>
    <source>
        <strain evidence="2">Boxer</strain>
    </source>
</reference>
<gene>
    <name evidence="2" type="primary">ALG13</name>
</gene>
<dbReference type="Proteomes" id="UP000805418">
    <property type="component" value="Chromosome X"/>
</dbReference>
<accession>A0A8I3PMD8</accession>
<feature type="region of interest" description="Disordered" evidence="1">
    <location>
        <begin position="61"/>
        <end position="84"/>
    </location>
</feature>
<dbReference type="GeneTree" id="ENSGT00940000159922"/>
<reference evidence="2" key="3">
    <citation type="submission" date="2025-09" db="UniProtKB">
        <authorList>
            <consortium name="Ensembl"/>
        </authorList>
    </citation>
    <scope>IDENTIFICATION</scope>
    <source>
        <strain evidence="2">Boxer</strain>
    </source>
</reference>
<keyword evidence="3" id="KW-1185">Reference proteome</keyword>
<reference evidence="2" key="1">
    <citation type="submission" date="2020-03" db="EMBL/GenBank/DDBJ databases">
        <title>Long-read based genome assembly of a Labrador retriever dog.</title>
        <authorList>
            <person name="Eory L."/>
            <person name="Zhang W."/>
            <person name="Schoenebeck J."/>
        </authorList>
    </citation>
    <scope>NUCLEOTIDE SEQUENCE [LARGE SCALE GENOMIC DNA]</scope>
    <source>
        <strain evidence="2">Labrador retriever</strain>
    </source>
</reference>
<evidence type="ECO:0000313" key="2">
    <source>
        <dbReference type="Ensembl" id="ENSCAFP00845032042.1"/>
    </source>
</evidence>
<dbReference type="Ensembl" id="ENSCAFT00845040913.1">
    <property type="protein sequence ID" value="ENSCAFP00845032042.1"/>
    <property type="gene ID" value="ENSCAFG00845023179.1"/>
</dbReference>
<dbReference type="OrthoDB" id="20273at2759"/>
<name>A0A8I3PMD8_CANLF</name>
<protein>
    <submittedName>
        <fullName evidence="2">ALG13 UDP-N-acetylglucosaminyltransferase subunit</fullName>
    </submittedName>
</protein>
<feature type="region of interest" description="Disordered" evidence="1">
    <location>
        <begin position="190"/>
        <end position="214"/>
    </location>
</feature>
<dbReference type="AlphaFoldDB" id="A0A8I3PMD8"/>
<dbReference type="FunCoup" id="A0A8I3PMD8">
    <property type="interactions" value="32"/>
</dbReference>